<reference evidence="3 4" key="1">
    <citation type="submission" date="2024-04" db="EMBL/GenBank/DDBJ databases">
        <title>Phyllosticta paracitricarpa is synonymous to the EU quarantine fungus P. citricarpa based on phylogenomic analyses.</title>
        <authorList>
            <consortium name="Lawrence Berkeley National Laboratory"/>
            <person name="Van ingen-buijs V.A."/>
            <person name="Van westerhoven A.C."/>
            <person name="Haridas S."/>
            <person name="Skiadas P."/>
            <person name="Martin F."/>
            <person name="Groenewald J.Z."/>
            <person name="Crous P.W."/>
            <person name="Seidl M.F."/>
        </authorList>
    </citation>
    <scope>NUCLEOTIDE SEQUENCE [LARGE SCALE GENOMIC DNA]</scope>
    <source>
        <strain evidence="3 4">CPC 17464</strain>
    </source>
</reference>
<dbReference type="GeneID" id="92026699"/>
<feature type="signal peptide" evidence="2">
    <location>
        <begin position="1"/>
        <end position="23"/>
    </location>
</feature>
<gene>
    <name evidence="3" type="ORF">J3D65DRAFT_11745</name>
</gene>
<dbReference type="RefSeq" id="XP_066659500.1">
    <property type="nucleotide sequence ID" value="XM_066793793.1"/>
</dbReference>
<name>A0ABR1M9X7_9PEZI</name>
<keyword evidence="1" id="KW-1133">Transmembrane helix</keyword>
<evidence type="ECO:0000256" key="1">
    <source>
        <dbReference type="SAM" id="Phobius"/>
    </source>
</evidence>
<dbReference type="Proteomes" id="UP001360953">
    <property type="component" value="Unassembled WGS sequence"/>
</dbReference>
<feature type="transmembrane region" description="Helical" evidence="1">
    <location>
        <begin position="79"/>
        <end position="103"/>
    </location>
</feature>
<keyword evidence="2" id="KW-0732">Signal</keyword>
<keyword evidence="1" id="KW-0812">Transmembrane</keyword>
<evidence type="ECO:0000313" key="4">
    <source>
        <dbReference type="Proteomes" id="UP001360953"/>
    </source>
</evidence>
<evidence type="ECO:0008006" key="5">
    <source>
        <dbReference type="Google" id="ProtNLM"/>
    </source>
</evidence>
<protein>
    <recommendedName>
        <fullName evidence="5">Secreted protein</fullName>
    </recommendedName>
</protein>
<keyword evidence="4" id="KW-1185">Reference proteome</keyword>
<sequence length="133" mass="14619">MGVTAFLFSLSFFVLPFFHPSVSVNVCLFESSVIFAASRSVSCSGVSRWRGSHHGGSGIFSLRFLFFSWVFCGVKRVPGVLTVGIDLGRVVSFFFFFFFSLWVSRHDDGSISFISSNCTNISTAAAPRVPSFT</sequence>
<keyword evidence="1" id="KW-0472">Membrane</keyword>
<dbReference type="EMBL" id="JBBPEH010000001">
    <property type="protein sequence ID" value="KAK7544265.1"/>
    <property type="molecule type" value="Genomic_DNA"/>
</dbReference>
<feature type="transmembrane region" description="Helical" evidence="1">
    <location>
        <begin position="52"/>
        <end position="72"/>
    </location>
</feature>
<evidence type="ECO:0000256" key="2">
    <source>
        <dbReference type="SAM" id="SignalP"/>
    </source>
</evidence>
<organism evidence="3 4">
    <name type="scientific">Phyllosticta citribraziliensis</name>
    <dbReference type="NCBI Taxonomy" id="989973"/>
    <lineage>
        <taxon>Eukaryota</taxon>
        <taxon>Fungi</taxon>
        <taxon>Dikarya</taxon>
        <taxon>Ascomycota</taxon>
        <taxon>Pezizomycotina</taxon>
        <taxon>Dothideomycetes</taxon>
        <taxon>Dothideomycetes incertae sedis</taxon>
        <taxon>Botryosphaeriales</taxon>
        <taxon>Phyllostictaceae</taxon>
        <taxon>Phyllosticta</taxon>
    </lineage>
</organism>
<proteinExistence type="predicted"/>
<feature type="chain" id="PRO_5046814194" description="Secreted protein" evidence="2">
    <location>
        <begin position="24"/>
        <end position="133"/>
    </location>
</feature>
<evidence type="ECO:0000313" key="3">
    <source>
        <dbReference type="EMBL" id="KAK7544265.1"/>
    </source>
</evidence>
<accession>A0ABR1M9X7</accession>
<comment type="caution">
    <text evidence="3">The sequence shown here is derived from an EMBL/GenBank/DDBJ whole genome shotgun (WGS) entry which is preliminary data.</text>
</comment>